<keyword evidence="2" id="KW-0547">Nucleotide-binding</keyword>
<dbReference type="Proteomes" id="UP000751190">
    <property type="component" value="Unassembled WGS sequence"/>
</dbReference>
<dbReference type="GO" id="GO:0019205">
    <property type="term" value="F:nucleobase-containing compound kinase activity"/>
    <property type="evidence" value="ECO:0007669"/>
    <property type="project" value="InterPro"/>
</dbReference>
<evidence type="ECO:0000313" key="5">
    <source>
        <dbReference type="EMBL" id="KAG8460303.1"/>
    </source>
</evidence>
<comment type="caution">
    <text evidence="5">The sequence shown here is derived from an EMBL/GenBank/DDBJ whole genome shotgun (WGS) entry which is preliminary data.</text>
</comment>
<dbReference type="Pfam" id="PF17824">
    <property type="entry name" value="DUF5586"/>
    <property type="match status" value="1"/>
</dbReference>
<proteinExistence type="inferred from homology"/>
<keyword evidence="3 4" id="KW-0418">Kinase</keyword>
<evidence type="ECO:0000256" key="4">
    <source>
        <dbReference type="RuleBase" id="RU003330"/>
    </source>
</evidence>
<dbReference type="InterPro" id="IPR000850">
    <property type="entry name" value="Adenylat/UMP-CMP_kin"/>
</dbReference>
<evidence type="ECO:0000256" key="1">
    <source>
        <dbReference type="ARBA" id="ARBA00022679"/>
    </source>
</evidence>
<dbReference type="GO" id="GO:0006139">
    <property type="term" value="P:nucleobase-containing compound metabolic process"/>
    <property type="evidence" value="ECO:0007669"/>
    <property type="project" value="InterPro"/>
</dbReference>
<reference evidence="5" key="1">
    <citation type="submission" date="2021-05" db="EMBL/GenBank/DDBJ databases">
        <title>The genome of the haptophyte Pavlova lutheri (Diacronema luteri, Pavlovales) - a model for lipid biosynthesis in eukaryotic algae.</title>
        <authorList>
            <person name="Hulatt C.J."/>
            <person name="Posewitz M.C."/>
        </authorList>
    </citation>
    <scope>NUCLEOTIDE SEQUENCE</scope>
    <source>
        <strain evidence="5">NIVA-4/92</strain>
    </source>
</reference>
<dbReference type="Gene3D" id="3.40.50.300">
    <property type="entry name" value="P-loop containing nucleotide triphosphate hydrolases"/>
    <property type="match status" value="2"/>
</dbReference>
<dbReference type="GO" id="GO:0005524">
    <property type="term" value="F:ATP binding"/>
    <property type="evidence" value="ECO:0007669"/>
    <property type="project" value="InterPro"/>
</dbReference>
<dbReference type="Gene3D" id="1.20.890.10">
    <property type="entry name" value="cAMP-dependent protein kinase regulatory subunit, dimerization-anchoring domain"/>
    <property type="match status" value="1"/>
</dbReference>
<keyword evidence="6" id="KW-1185">Reference proteome</keyword>
<evidence type="ECO:0008006" key="7">
    <source>
        <dbReference type="Google" id="ProtNLM"/>
    </source>
</evidence>
<dbReference type="AlphaFoldDB" id="A0A8J5XB68"/>
<comment type="similarity">
    <text evidence="4">Belongs to the adenylate kinase family.</text>
</comment>
<dbReference type="SUPFAM" id="SSF52540">
    <property type="entry name" value="P-loop containing nucleoside triphosphate hydrolases"/>
    <property type="match status" value="2"/>
</dbReference>
<dbReference type="OMA" id="DCIRRGW"/>
<name>A0A8J5XB68_DIALT</name>
<evidence type="ECO:0000313" key="6">
    <source>
        <dbReference type="Proteomes" id="UP000751190"/>
    </source>
</evidence>
<sequence length="488" mass="52659">MVASSMETKALMDANTAYCERHKVFQMFEGLMSRLVIERPDDPIGFLIGELQADRKPRVILGSFDTEVLAAQAEALRSAKGLVIVDANQVLSTIVASSVGDEAKAHLDKGEPIPDLLLVQALTQRLLSDECAQRGWVLLNFPQTLEQAQHLLAMGNLPTLVVHLDVPLEQTLARVTLRRYDPDDPTGAVAFHLERNPPSDPAVLARLKQRPEDSEGAVRAQVAAYEAAQRHVAPLLASLAFRVDASGDKLDVAARVARLLSAPPPSRAPRPAPAIALVGPPGSAAPALAARLCARFGTIAVSAHELLEEAVARRTPTGLKAKGYLESGAPAPDELICALVVDRLARDDCRRHGWVLEGFPTSAPQAAHLSERGVTVRDFLVVELPDEASLAELTGRRVDPENGKLYHLARMPPAVPAAVLARLAQHPRDTPDVARRRLAAWNAGKPGVVAHFSGLGCAHSFDGSMSADELFERLCPFVLRMDERHLVQ</sequence>
<accession>A0A8J5XB68</accession>
<evidence type="ECO:0000256" key="3">
    <source>
        <dbReference type="ARBA" id="ARBA00022777"/>
    </source>
</evidence>
<evidence type="ECO:0000256" key="2">
    <source>
        <dbReference type="ARBA" id="ARBA00022741"/>
    </source>
</evidence>
<keyword evidence="1 4" id="KW-0808">Transferase</keyword>
<dbReference type="InterPro" id="IPR040687">
    <property type="entry name" value="DUF5586"/>
</dbReference>
<dbReference type="InterPro" id="IPR027417">
    <property type="entry name" value="P-loop_NTPase"/>
</dbReference>
<dbReference type="Pfam" id="PF00406">
    <property type="entry name" value="ADK"/>
    <property type="match status" value="2"/>
</dbReference>
<organism evidence="5 6">
    <name type="scientific">Diacronema lutheri</name>
    <name type="common">Unicellular marine alga</name>
    <name type="synonym">Monochrysis lutheri</name>
    <dbReference type="NCBI Taxonomy" id="2081491"/>
    <lineage>
        <taxon>Eukaryota</taxon>
        <taxon>Haptista</taxon>
        <taxon>Haptophyta</taxon>
        <taxon>Pavlovophyceae</taxon>
        <taxon>Pavlovales</taxon>
        <taxon>Pavlovaceae</taxon>
        <taxon>Diacronema</taxon>
    </lineage>
</organism>
<dbReference type="PRINTS" id="PR00094">
    <property type="entry name" value="ADENYLTKNASE"/>
</dbReference>
<dbReference type="PANTHER" id="PTHR23359">
    <property type="entry name" value="NUCLEOTIDE KINASE"/>
    <property type="match status" value="1"/>
</dbReference>
<protein>
    <recommendedName>
        <fullName evidence="7">Adenylate kinase</fullName>
    </recommendedName>
</protein>
<dbReference type="OrthoDB" id="522106at2759"/>
<dbReference type="SUPFAM" id="SSF47391">
    <property type="entry name" value="Dimerization-anchoring domain of cAMP-dependent PK regulatory subunit"/>
    <property type="match status" value="1"/>
</dbReference>
<dbReference type="EMBL" id="JAGTXO010000033">
    <property type="protein sequence ID" value="KAG8460303.1"/>
    <property type="molecule type" value="Genomic_DNA"/>
</dbReference>
<gene>
    <name evidence="5" type="ORF">KFE25_011794</name>
</gene>
<dbReference type="CDD" id="cd01428">
    <property type="entry name" value="ADK"/>
    <property type="match status" value="2"/>
</dbReference>
<dbReference type="CDD" id="cd22979">
    <property type="entry name" value="DD_AK8"/>
    <property type="match status" value="1"/>
</dbReference>